<keyword evidence="2" id="KW-1185">Reference proteome</keyword>
<comment type="caution">
    <text evidence="1">The sequence shown here is derived from an EMBL/GenBank/DDBJ whole genome shotgun (WGS) entry which is preliminary data.</text>
</comment>
<dbReference type="AlphaFoldDB" id="A0A9W9NH29"/>
<dbReference type="GeneID" id="83205657"/>
<sequence length="75" mass="8682">MLVRLLRRTFRFDSGDIPARPERSPPILASLDRRAGVWNLIYVLLLFARCNFNPGCCERYDPWNESIVPLQSTMG</sequence>
<proteinExistence type="predicted"/>
<dbReference type="Proteomes" id="UP001150941">
    <property type="component" value="Unassembled WGS sequence"/>
</dbReference>
<evidence type="ECO:0000313" key="1">
    <source>
        <dbReference type="EMBL" id="KAJ5219854.1"/>
    </source>
</evidence>
<accession>A0A9W9NH29</accession>
<protein>
    <submittedName>
        <fullName evidence="1">Uncharacterized protein</fullName>
    </submittedName>
</protein>
<reference evidence="1" key="2">
    <citation type="journal article" date="2023" name="IMA Fungus">
        <title>Comparative genomic study of the Penicillium genus elucidates a diverse pangenome and 15 lateral gene transfer events.</title>
        <authorList>
            <person name="Petersen C."/>
            <person name="Sorensen T."/>
            <person name="Nielsen M.R."/>
            <person name="Sondergaard T.E."/>
            <person name="Sorensen J.L."/>
            <person name="Fitzpatrick D.A."/>
            <person name="Frisvad J.C."/>
            <person name="Nielsen K.L."/>
        </authorList>
    </citation>
    <scope>NUCLEOTIDE SEQUENCE</scope>
    <source>
        <strain evidence="1">IBT 19713</strain>
    </source>
</reference>
<reference evidence="1" key="1">
    <citation type="submission" date="2022-11" db="EMBL/GenBank/DDBJ databases">
        <authorList>
            <person name="Petersen C."/>
        </authorList>
    </citation>
    <scope>NUCLEOTIDE SEQUENCE</scope>
    <source>
        <strain evidence="1">IBT 19713</strain>
    </source>
</reference>
<evidence type="ECO:0000313" key="2">
    <source>
        <dbReference type="Proteomes" id="UP001150941"/>
    </source>
</evidence>
<name>A0A9W9NH29_9EURO</name>
<organism evidence="1 2">
    <name type="scientific">Penicillium chermesinum</name>
    <dbReference type="NCBI Taxonomy" id="63820"/>
    <lineage>
        <taxon>Eukaryota</taxon>
        <taxon>Fungi</taxon>
        <taxon>Dikarya</taxon>
        <taxon>Ascomycota</taxon>
        <taxon>Pezizomycotina</taxon>
        <taxon>Eurotiomycetes</taxon>
        <taxon>Eurotiomycetidae</taxon>
        <taxon>Eurotiales</taxon>
        <taxon>Aspergillaceae</taxon>
        <taxon>Penicillium</taxon>
    </lineage>
</organism>
<dbReference type="RefSeq" id="XP_058326684.1">
    <property type="nucleotide sequence ID" value="XM_058478354.1"/>
</dbReference>
<dbReference type="EMBL" id="JAPQKS010000007">
    <property type="protein sequence ID" value="KAJ5219854.1"/>
    <property type="molecule type" value="Genomic_DNA"/>
</dbReference>
<gene>
    <name evidence="1" type="ORF">N7468_009058</name>
</gene>